<organism evidence="2 3">
    <name type="scientific">Dinothrombium tinctorium</name>
    <dbReference type="NCBI Taxonomy" id="1965070"/>
    <lineage>
        <taxon>Eukaryota</taxon>
        <taxon>Metazoa</taxon>
        <taxon>Ecdysozoa</taxon>
        <taxon>Arthropoda</taxon>
        <taxon>Chelicerata</taxon>
        <taxon>Arachnida</taxon>
        <taxon>Acari</taxon>
        <taxon>Acariformes</taxon>
        <taxon>Trombidiformes</taxon>
        <taxon>Prostigmata</taxon>
        <taxon>Anystina</taxon>
        <taxon>Parasitengona</taxon>
        <taxon>Trombidioidea</taxon>
        <taxon>Trombidiidae</taxon>
        <taxon>Dinothrombium</taxon>
    </lineage>
</organism>
<dbReference type="PROSITE" id="PS51910">
    <property type="entry name" value="GH18_2"/>
    <property type="match status" value="1"/>
</dbReference>
<accession>A0A443QCQ3</accession>
<keyword evidence="3" id="KW-1185">Reference proteome</keyword>
<reference evidence="2 3" key="1">
    <citation type="journal article" date="2018" name="Gigascience">
        <title>Genomes of trombidid mites reveal novel predicted allergens and laterally-transferred genes associated with secondary metabolism.</title>
        <authorList>
            <person name="Dong X."/>
            <person name="Chaisiri K."/>
            <person name="Xia D."/>
            <person name="Armstrong S.D."/>
            <person name="Fang Y."/>
            <person name="Donnelly M.J."/>
            <person name="Kadowaki T."/>
            <person name="McGarry J.W."/>
            <person name="Darby A.C."/>
            <person name="Makepeace B.L."/>
        </authorList>
    </citation>
    <scope>NUCLEOTIDE SEQUENCE [LARGE SCALE GENOMIC DNA]</scope>
    <source>
        <strain evidence="2">UoL-WK</strain>
    </source>
</reference>
<dbReference type="GO" id="GO:0004568">
    <property type="term" value="F:chitinase activity"/>
    <property type="evidence" value="ECO:0007669"/>
    <property type="project" value="TreeGrafter"/>
</dbReference>
<dbReference type="InterPro" id="IPR017853">
    <property type="entry name" value="GH"/>
</dbReference>
<dbReference type="PANTHER" id="PTHR11177">
    <property type="entry name" value="CHITINASE"/>
    <property type="match status" value="1"/>
</dbReference>
<dbReference type="GO" id="GO:0006032">
    <property type="term" value="P:chitin catabolic process"/>
    <property type="evidence" value="ECO:0007669"/>
    <property type="project" value="TreeGrafter"/>
</dbReference>
<gene>
    <name evidence="2" type="ORF">B4U79_00638</name>
</gene>
<dbReference type="STRING" id="1965070.A0A443QCQ3"/>
<dbReference type="GO" id="GO:0008061">
    <property type="term" value="F:chitin binding"/>
    <property type="evidence" value="ECO:0007669"/>
    <property type="project" value="TreeGrafter"/>
</dbReference>
<dbReference type="GO" id="GO:0005975">
    <property type="term" value="P:carbohydrate metabolic process"/>
    <property type="evidence" value="ECO:0007669"/>
    <property type="project" value="InterPro"/>
</dbReference>
<dbReference type="InterPro" id="IPR001223">
    <property type="entry name" value="Glyco_hydro18_cat"/>
</dbReference>
<dbReference type="GO" id="GO:0005576">
    <property type="term" value="C:extracellular region"/>
    <property type="evidence" value="ECO:0007669"/>
    <property type="project" value="TreeGrafter"/>
</dbReference>
<dbReference type="SUPFAM" id="SSF51445">
    <property type="entry name" value="(Trans)glycosidases"/>
    <property type="match status" value="1"/>
</dbReference>
<dbReference type="InterPro" id="IPR050314">
    <property type="entry name" value="Glycosyl_Hydrlase_18"/>
</dbReference>
<dbReference type="AlphaFoldDB" id="A0A443QCQ3"/>
<dbReference type="Pfam" id="PF00704">
    <property type="entry name" value="Glyco_hydro_18"/>
    <property type="match status" value="1"/>
</dbReference>
<evidence type="ECO:0000313" key="2">
    <source>
        <dbReference type="EMBL" id="RWS00806.1"/>
    </source>
</evidence>
<sequence>MKLKNLDRKRNKFLLFYYKQFHRLLDAIHVMSYDLRGSWTGFADVHSPLYRRKFDEQGYARLNVRDGLQLWLDMGAPRHKLIVGVPFYGRSYTLENKCNHSLGAPTKKGVAGLPGPFTKEPGSLAYYEVSDVCLSCYFSLKKYFFLRKNTILHCF</sequence>
<dbReference type="InterPro" id="IPR029070">
    <property type="entry name" value="Chitinase_insertion_sf"/>
</dbReference>
<evidence type="ECO:0000313" key="3">
    <source>
        <dbReference type="Proteomes" id="UP000285301"/>
    </source>
</evidence>
<dbReference type="EMBL" id="NCKU01010447">
    <property type="protein sequence ID" value="RWS00806.1"/>
    <property type="molecule type" value="Genomic_DNA"/>
</dbReference>
<feature type="domain" description="GH18" evidence="1">
    <location>
        <begin position="1"/>
        <end position="155"/>
    </location>
</feature>
<protein>
    <submittedName>
        <fullName evidence="2">Chitinase 4-like protein</fullName>
    </submittedName>
</protein>
<dbReference type="SUPFAM" id="SSF54556">
    <property type="entry name" value="Chitinase insertion domain"/>
    <property type="match status" value="1"/>
</dbReference>
<comment type="caution">
    <text evidence="2">The sequence shown here is derived from an EMBL/GenBank/DDBJ whole genome shotgun (WGS) entry which is preliminary data.</text>
</comment>
<dbReference type="OrthoDB" id="73875at2759"/>
<dbReference type="Proteomes" id="UP000285301">
    <property type="component" value="Unassembled WGS sequence"/>
</dbReference>
<evidence type="ECO:0000259" key="1">
    <source>
        <dbReference type="PROSITE" id="PS51910"/>
    </source>
</evidence>
<dbReference type="Gene3D" id="3.10.50.10">
    <property type="match status" value="1"/>
</dbReference>
<dbReference type="Gene3D" id="3.20.20.80">
    <property type="entry name" value="Glycosidases"/>
    <property type="match status" value="1"/>
</dbReference>
<name>A0A443QCQ3_9ACAR</name>
<proteinExistence type="predicted"/>
<dbReference type="PANTHER" id="PTHR11177:SF144">
    <property type="entry name" value="CHITINASE 5"/>
    <property type="match status" value="1"/>
</dbReference>